<name>A0A4Y3NA59_PAEAU</name>
<evidence type="ECO:0000256" key="1">
    <source>
        <dbReference type="ARBA" id="ARBA00023015"/>
    </source>
</evidence>
<dbReference type="GO" id="GO:0000976">
    <property type="term" value="F:transcription cis-regulatory region binding"/>
    <property type="evidence" value="ECO:0007669"/>
    <property type="project" value="TreeGrafter"/>
</dbReference>
<dbReference type="InterPro" id="IPR028082">
    <property type="entry name" value="Peripla_BP_I"/>
</dbReference>
<comment type="caution">
    <text evidence="5">The sequence shown here is derived from an EMBL/GenBank/DDBJ whole genome shotgun (WGS) entry which is preliminary data.</text>
</comment>
<protein>
    <submittedName>
        <fullName evidence="5">DNA-binding transcriptional regulator CytR</fullName>
    </submittedName>
</protein>
<dbReference type="Gene3D" id="1.10.260.40">
    <property type="entry name" value="lambda repressor-like DNA-binding domains"/>
    <property type="match status" value="1"/>
</dbReference>
<dbReference type="CDD" id="cd01392">
    <property type="entry name" value="HTH_LacI"/>
    <property type="match status" value="1"/>
</dbReference>
<dbReference type="EMBL" id="BJMD01000001">
    <property type="protein sequence ID" value="GEB17275.1"/>
    <property type="molecule type" value="Genomic_DNA"/>
</dbReference>
<organism evidence="5 6">
    <name type="scientific">Paenarthrobacter aurescens</name>
    <name type="common">Arthrobacter aurescens</name>
    <dbReference type="NCBI Taxonomy" id="43663"/>
    <lineage>
        <taxon>Bacteria</taxon>
        <taxon>Bacillati</taxon>
        <taxon>Actinomycetota</taxon>
        <taxon>Actinomycetes</taxon>
        <taxon>Micrococcales</taxon>
        <taxon>Micrococcaceae</taxon>
        <taxon>Paenarthrobacter</taxon>
    </lineage>
</organism>
<keyword evidence="2 5" id="KW-0238">DNA-binding</keyword>
<evidence type="ECO:0000313" key="5">
    <source>
        <dbReference type="EMBL" id="GEB17275.1"/>
    </source>
</evidence>
<gene>
    <name evidence="5" type="ORF">AAU01_00300</name>
</gene>
<keyword evidence="3" id="KW-0804">Transcription</keyword>
<accession>A0A4Y3NA59</accession>
<dbReference type="Pfam" id="PF00356">
    <property type="entry name" value="LacI"/>
    <property type="match status" value="1"/>
</dbReference>
<evidence type="ECO:0000313" key="6">
    <source>
        <dbReference type="Proteomes" id="UP000317715"/>
    </source>
</evidence>
<dbReference type="Pfam" id="PF13377">
    <property type="entry name" value="Peripla_BP_3"/>
    <property type="match status" value="1"/>
</dbReference>
<dbReference type="Gene3D" id="3.40.50.2300">
    <property type="match status" value="2"/>
</dbReference>
<dbReference type="Proteomes" id="UP000317715">
    <property type="component" value="Unassembled WGS sequence"/>
</dbReference>
<dbReference type="GO" id="GO:0003700">
    <property type="term" value="F:DNA-binding transcription factor activity"/>
    <property type="evidence" value="ECO:0007669"/>
    <property type="project" value="TreeGrafter"/>
</dbReference>
<dbReference type="SUPFAM" id="SSF53822">
    <property type="entry name" value="Periplasmic binding protein-like I"/>
    <property type="match status" value="1"/>
</dbReference>
<feature type="domain" description="HTH lacI-type" evidence="4">
    <location>
        <begin position="44"/>
        <end position="100"/>
    </location>
</feature>
<dbReference type="InterPro" id="IPR000843">
    <property type="entry name" value="HTH_LacI"/>
</dbReference>
<dbReference type="PANTHER" id="PTHR30146">
    <property type="entry name" value="LACI-RELATED TRANSCRIPTIONAL REPRESSOR"/>
    <property type="match status" value="1"/>
</dbReference>
<sequence length="374" mass="39098">MARIACSRQALDVFPQVKAVPDRYDRCMESLDQRRGRAPRSPRVTAAMVAARAGVSTATVSLVANGKTQGRVSDDNISRVRSAIAELGYVVDSIGSSLARGVSSIVILVTPDVSNPFFANVIAGVRESLGSQYQLLLSVTDAGESPQAHDVRKLLALRPAGLLVGAPSAEFLEDLSAAGPLVLLDAPGLESYAPSVNLDVAQGARELARHLAASGHSKAAYMDGVTGTTTFQLRREAFLAEAATCGLSVADGHVISTPIDVGAAAAAFAEAWPQWQRQGVTAVVCGTDTHAYGVLQEARVEGVRIPEELAVAGFDDLPYSATSNPSLTSVHLPATPLGRKAGEQLRGLMEGLPLEEPHVTLESTLVVRGSTSLS</sequence>
<dbReference type="SUPFAM" id="SSF47413">
    <property type="entry name" value="lambda repressor-like DNA-binding domains"/>
    <property type="match status" value="1"/>
</dbReference>
<dbReference type="SMART" id="SM00354">
    <property type="entry name" value="HTH_LACI"/>
    <property type="match status" value="1"/>
</dbReference>
<dbReference type="InterPro" id="IPR046335">
    <property type="entry name" value="LacI/GalR-like_sensor"/>
</dbReference>
<reference evidence="5 6" key="1">
    <citation type="submission" date="2019-06" db="EMBL/GenBank/DDBJ databases">
        <title>Whole genome shotgun sequence of Paenarthrobacter aurescens NBRC 12136.</title>
        <authorList>
            <person name="Hosoyama A."/>
            <person name="Uohara A."/>
            <person name="Ohji S."/>
            <person name="Ichikawa N."/>
        </authorList>
    </citation>
    <scope>NUCLEOTIDE SEQUENCE [LARGE SCALE GENOMIC DNA]</scope>
    <source>
        <strain evidence="5 6">NBRC 12136</strain>
    </source>
</reference>
<dbReference type="CDD" id="cd06267">
    <property type="entry name" value="PBP1_LacI_sugar_binding-like"/>
    <property type="match status" value="1"/>
</dbReference>
<evidence type="ECO:0000256" key="3">
    <source>
        <dbReference type="ARBA" id="ARBA00023163"/>
    </source>
</evidence>
<dbReference type="PROSITE" id="PS50932">
    <property type="entry name" value="HTH_LACI_2"/>
    <property type="match status" value="1"/>
</dbReference>
<evidence type="ECO:0000259" key="4">
    <source>
        <dbReference type="PROSITE" id="PS50932"/>
    </source>
</evidence>
<dbReference type="PANTHER" id="PTHR30146:SF138">
    <property type="entry name" value="TRANSCRIPTIONAL REGULATORY PROTEIN"/>
    <property type="match status" value="1"/>
</dbReference>
<dbReference type="InterPro" id="IPR010982">
    <property type="entry name" value="Lambda_DNA-bd_dom_sf"/>
</dbReference>
<keyword evidence="1" id="KW-0805">Transcription regulation</keyword>
<dbReference type="AlphaFoldDB" id="A0A4Y3NA59"/>
<proteinExistence type="predicted"/>
<evidence type="ECO:0000256" key="2">
    <source>
        <dbReference type="ARBA" id="ARBA00023125"/>
    </source>
</evidence>
<keyword evidence="6" id="KW-1185">Reference proteome</keyword>